<evidence type="ECO:0000313" key="3">
    <source>
        <dbReference type="Proteomes" id="UP000821837"/>
    </source>
</evidence>
<comment type="caution">
    <text evidence="2">The sequence shown here is derived from an EMBL/GenBank/DDBJ whole genome shotgun (WGS) entry which is preliminary data.</text>
</comment>
<dbReference type="VEuPathDB" id="VectorBase:RSAN_038543"/>
<protein>
    <recommendedName>
        <fullName evidence="4">Tick transposon</fullName>
    </recommendedName>
</protein>
<dbReference type="PANTHER" id="PTHR33327:SF3">
    <property type="entry name" value="RNA-DIRECTED DNA POLYMERASE"/>
    <property type="match status" value="1"/>
</dbReference>
<accession>A0A9D4PUV6</accession>
<evidence type="ECO:0000256" key="1">
    <source>
        <dbReference type="SAM" id="MobiDB-lite"/>
    </source>
</evidence>
<reference evidence="2" key="1">
    <citation type="journal article" date="2020" name="Cell">
        <title>Large-Scale Comparative Analyses of Tick Genomes Elucidate Their Genetic Diversity and Vector Capacities.</title>
        <authorList>
            <consortium name="Tick Genome and Microbiome Consortium (TIGMIC)"/>
            <person name="Jia N."/>
            <person name="Wang J."/>
            <person name="Shi W."/>
            <person name="Du L."/>
            <person name="Sun Y."/>
            <person name="Zhan W."/>
            <person name="Jiang J.F."/>
            <person name="Wang Q."/>
            <person name="Zhang B."/>
            <person name="Ji P."/>
            <person name="Bell-Sakyi L."/>
            <person name="Cui X.M."/>
            <person name="Yuan T.T."/>
            <person name="Jiang B.G."/>
            <person name="Yang W.F."/>
            <person name="Lam T.T."/>
            <person name="Chang Q.C."/>
            <person name="Ding S.J."/>
            <person name="Wang X.J."/>
            <person name="Zhu J.G."/>
            <person name="Ruan X.D."/>
            <person name="Zhao L."/>
            <person name="Wei J.T."/>
            <person name="Ye R.Z."/>
            <person name="Que T.C."/>
            <person name="Du C.H."/>
            <person name="Zhou Y.H."/>
            <person name="Cheng J.X."/>
            <person name="Dai P.F."/>
            <person name="Guo W.B."/>
            <person name="Han X.H."/>
            <person name="Huang E.J."/>
            <person name="Li L.F."/>
            <person name="Wei W."/>
            <person name="Gao Y.C."/>
            <person name="Liu J.Z."/>
            <person name="Shao H.Z."/>
            <person name="Wang X."/>
            <person name="Wang C.C."/>
            <person name="Yang T.C."/>
            <person name="Huo Q.B."/>
            <person name="Li W."/>
            <person name="Chen H.Y."/>
            <person name="Chen S.E."/>
            <person name="Zhou L.G."/>
            <person name="Ni X.B."/>
            <person name="Tian J.H."/>
            <person name="Sheng Y."/>
            <person name="Liu T."/>
            <person name="Pan Y.S."/>
            <person name="Xia L.Y."/>
            <person name="Li J."/>
            <person name="Zhao F."/>
            <person name="Cao W.C."/>
        </authorList>
    </citation>
    <scope>NUCLEOTIDE SEQUENCE</scope>
    <source>
        <strain evidence="2">Rsan-2018</strain>
    </source>
</reference>
<gene>
    <name evidence="2" type="ORF">HPB52_006485</name>
</gene>
<dbReference type="AlphaFoldDB" id="A0A9D4PUV6"/>
<feature type="region of interest" description="Disordered" evidence="1">
    <location>
        <begin position="116"/>
        <end position="140"/>
    </location>
</feature>
<organism evidence="2 3">
    <name type="scientific">Rhipicephalus sanguineus</name>
    <name type="common">Brown dog tick</name>
    <name type="synonym">Ixodes sanguineus</name>
    <dbReference type="NCBI Taxonomy" id="34632"/>
    <lineage>
        <taxon>Eukaryota</taxon>
        <taxon>Metazoa</taxon>
        <taxon>Ecdysozoa</taxon>
        <taxon>Arthropoda</taxon>
        <taxon>Chelicerata</taxon>
        <taxon>Arachnida</taxon>
        <taxon>Acari</taxon>
        <taxon>Parasitiformes</taxon>
        <taxon>Ixodida</taxon>
        <taxon>Ixodoidea</taxon>
        <taxon>Ixodidae</taxon>
        <taxon>Rhipicephalinae</taxon>
        <taxon>Rhipicephalus</taxon>
        <taxon>Rhipicephalus</taxon>
    </lineage>
</organism>
<keyword evidence="3" id="KW-1185">Reference proteome</keyword>
<dbReference type="EMBL" id="JABSTV010001250">
    <property type="protein sequence ID" value="KAH7956146.1"/>
    <property type="molecule type" value="Genomic_DNA"/>
</dbReference>
<evidence type="ECO:0008006" key="4">
    <source>
        <dbReference type="Google" id="ProtNLM"/>
    </source>
</evidence>
<feature type="compositionally biased region" description="Basic and acidic residues" evidence="1">
    <location>
        <begin position="116"/>
        <end position="126"/>
    </location>
</feature>
<name>A0A9D4PUV6_RHISA</name>
<dbReference type="Proteomes" id="UP000821837">
    <property type="component" value="Unassembled WGS sequence"/>
</dbReference>
<feature type="region of interest" description="Disordered" evidence="1">
    <location>
        <begin position="337"/>
        <end position="367"/>
    </location>
</feature>
<evidence type="ECO:0000313" key="2">
    <source>
        <dbReference type="EMBL" id="KAH7956146.1"/>
    </source>
</evidence>
<reference evidence="2" key="2">
    <citation type="submission" date="2021-09" db="EMBL/GenBank/DDBJ databases">
        <authorList>
            <person name="Jia N."/>
            <person name="Wang J."/>
            <person name="Shi W."/>
            <person name="Du L."/>
            <person name="Sun Y."/>
            <person name="Zhan W."/>
            <person name="Jiang J."/>
            <person name="Wang Q."/>
            <person name="Zhang B."/>
            <person name="Ji P."/>
            <person name="Sakyi L.B."/>
            <person name="Cui X."/>
            <person name="Yuan T."/>
            <person name="Jiang B."/>
            <person name="Yang W."/>
            <person name="Lam T.T.-Y."/>
            <person name="Chang Q."/>
            <person name="Ding S."/>
            <person name="Wang X."/>
            <person name="Zhu J."/>
            <person name="Ruan X."/>
            <person name="Zhao L."/>
            <person name="Wei J."/>
            <person name="Que T."/>
            <person name="Du C."/>
            <person name="Cheng J."/>
            <person name="Dai P."/>
            <person name="Han X."/>
            <person name="Huang E."/>
            <person name="Gao Y."/>
            <person name="Liu J."/>
            <person name="Shao H."/>
            <person name="Ye R."/>
            <person name="Li L."/>
            <person name="Wei W."/>
            <person name="Wang X."/>
            <person name="Wang C."/>
            <person name="Huo Q."/>
            <person name="Li W."/>
            <person name="Guo W."/>
            <person name="Chen H."/>
            <person name="Chen S."/>
            <person name="Zhou L."/>
            <person name="Zhou L."/>
            <person name="Ni X."/>
            <person name="Tian J."/>
            <person name="Zhou Y."/>
            <person name="Sheng Y."/>
            <person name="Liu T."/>
            <person name="Pan Y."/>
            <person name="Xia L."/>
            <person name="Li J."/>
            <person name="Zhao F."/>
            <person name="Cao W."/>
        </authorList>
    </citation>
    <scope>NUCLEOTIDE SEQUENCE</scope>
    <source>
        <strain evidence="2">Rsan-2018</strain>
        <tissue evidence="2">Larvae</tissue>
    </source>
</reference>
<proteinExistence type="predicted"/>
<sequence>MSSSMMARYLHRTFPSGLPFAAGPSGTIFGDVCREPLSIVLSSTFWRCTSLSASVIRSGASILRRLGFLSWSPLHLRLAQCSQTFRTRCGKERPFQRSLLIVAGNATRAALFSLQKREEGSDDRGQLPESRPPGPDLNHPSWISPTLPPFLAVLKPKTTPDLAVLRRLRRNISTCHHFGPTSPAHAFCRLTDPCDVVEDLGDAIASPHLSHPFDTLKAAIIPRKSESEHSKLQQLLTATELGDRHPSQLLRRMRQLLGGPSTPYGDELLRELFHQRLAQNMTRSLKCLLSGGLHTGPCLHAVTTPPLATAADPSLASIENRLDALVKSVDDFVPSHRRHSSKFQFHRSSSSHPRSSGLRPNDAPRDG</sequence>
<feature type="compositionally biased region" description="Low complexity" evidence="1">
    <location>
        <begin position="346"/>
        <end position="356"/>
    </location>
</feature>
<dbReference type="PANTHER" id="PTHR33327">
    <property type="entry name" value="ENDONUCLEASE"/>
    <property type="match status" value="1"/>
</dbReference>